<dbReference type="HAMAP" id="MF_01161">
    <property type="entry name" value="tRNA_Ile_lys_synt"/>
    <property type="match status" value="1"/>
</dbReference>
<evidence type="ECO:0000256" key="4">
    <source>
        <dbReference type="ARBA" id="ARBA00022741"/>
    </source>
</evidence>
<sequence length="409" mass="44945">LWTSLHVKLQQSLTSSNLLGAAESVLVAVSGGQDSVCLLHALVDLRPIWGWRLGVVHCDHGWRVDSAVNADFVRELAAQHLDLPCYVRAAPQGAVPSERAAREWRYRVFADVAFAHGYDVVVTGHTATDRAETMLLNLLRGSGPDGLVALARSRPLGSYSPADPTCAPGGELDIPRARSRSVRLVRPLLEFSRSQTQEFVEQLALPYFHDTTNDCNDLRRNRLRNEVLPALRAGFNPRLDQALFRFLEVLDADLEYLTRVTEDLYDNVVSYEYRASSGDHSSVPAQGSSDERMLKLHELRRLPLAMQRRVVRKAGARAGNAPSRVRYEDVARCLALLHAPNRSNSDSLCGGMVASVRDGHLVLWTPKAAAVEPGWSSSQQQRRQRRAGAAADPELACCTAEVSTAGQGA</sequence>
<evidence type="ECO:0000259" key="8">
    <source>
        <dbReference type="Pfam" id="PF01171"/>
    </source>
</evidence>
<dbReference type="EMBL" id="GL378334">
    <property type="protein sequence ID" value="EFJ49668.1"/>
    <property type="molecule type" value="Genomic_DNA"/>
</dbReference>
<dbReference type="PANTHER" id="PTHR43033:SF1">
    <property type="entry name" value="TRNA(ILE)-LYSIDINE SYNTHASE-RELATED"/>
    <property type="match status" value="1"/>
</dbReference>
<evidence type="ECO:0000256" key="3">
    <source>
        <dbReference type="ARBA" id="ARBA00022694"/>
    </source>
</evidence>
<dbReference type="GeneID" id="9616125"/>
<dbReference type="Proteomes" id="UP000001058">
    <property type="component" value="Unassembled WGS sequence"/>
</dbReference>
<feature type="region of interest" description="Disordered" evidence="7">
    <location>
        <begin position="372"/>
        <end position="393"/>
    </location>
</feature>
<dbReference type="Gene3D" id="1.20.59.20">
    <property type="match status" value="1"/>
</dbReference>
<dbReference type="OrthoDB" id="434144at2759"/>
<dbReference type="EC" id="6.3.4.19" evidence="1"/>
<dbReference type="KEGG" id="vcn:VOLCADRAFT_59111"/>
<feature type="domain" description="tRNA(Ile)-lysidine/2-thiocytidine synthase N-terminal" evidence="8">
    <location>
        <begin position="25"/>
        <end position="226"/>
    </location>
</feature>
<evidence type="ECO:0000256" key="6">
    <source>
        <dbReference type="ARBA" id="ARBA00048539"/>
    </source>
</evidence>
<dbReference type="Gene3D" id="3.40.50.620">
    <property type="entry name" value="HUPs"/>
    <property type="match status" value="1"/>
</dbReference>
<dbReference type="Pfam" id="PF01171">
    <property type="entry name" value="ATP_bind_3"/>
    <property type="match status" value="1"/>
</dbReference>
<keyword evidence="10" id="KW-1185">Reference proteome</keyword>
<keyword evidence="2" id="KW-0436">Ligase</keyword>
<dbReference type="SUPFAM" id="SSF82829">
    <property type="entry name" value="MesJ substrate recognition domain-like"/>
    <property type="match status" value="1"/>
</dbReference>
<accession>D8TSC1</accession>
<dbReference type="InterPro" id="IPR011063">
    <property type="entry name" value="TilS/TtcA_N"/>
</dbReference>
<dbReference type="RefSeq" id="XP_002949175.1">
    <property type="nucleotide sequence ID" value="XM_002949129.1"/>
</dbReference>
<keyword evidence="5" id="KW-0067">ATP-binding</keyword>
<organism evidence="10">
    <name type="scientific">Volvox carteri f. nagariensis</name>
    <dbReference type="NCBI Taxonomy" id="3068"/>
    <lineage>
        <taxon>Eukaryota</taxon>
        <taxon>Viridiplantae</taxon>
        <taxon>Chlorophyta</taxon>
        <taxon>core chlorophytes</taxon>
        <taxon>Chlorophyceae</taxon>
        <taxon>CS clade</taxon>
        <taxon>Chlamydomonadales</taxon>
        <taxon>Volvocaceae</taxon>
        <taxon>Volvox</taxon>
    </lineage>
</organism>
<reference evidence="9 10" key="1">
    <citation type="journal article" date="2010" name="Science">
        <title>Genomic analysis of organismal complexity in the multicellular green alga Volvox carteri.</title>
        <authorList>
            <person name="Prochnik S.E."/>
            <person name="Umen J."/>
            <person name="Nedelcu A.M."/>
            <person name="Hallmann A."/>
            <person name="Miller S.M."/>
            <person name="Nishii I."/>
            <person name="Ferris P."/>
            <person name="Kuo A."/>
            <person name="Mitros T."/>
            <person name="Fritz-Laylin L.K."/>
            <person name="Hellsten U."/>
            <person name="Chapman J."/>
            <person name="Simakov O."/>
            <person name="Rensing S.A."/>
            <person name="Terry A."/>
            <person name="Pangilinan J."/>
            <person name="Kapitonov V."/>
            <person name="Jurka J."/>
            <person name="Salamov A."/>
            <person name="Shapiro H."/>
            <person name="Schmutz J."/>
            <person name="Grimwood J."/>
            <person name="Lindquist E."/>
            <person name="Lucas S."/>
            <person name="Grigoriev I.V."/>
            <person name="Schmitt R."/>
            <person name="Kirk D."/>
            <person name="Rokhsar D.S."/>
        </authorList>
    </citation>
    <scope>NUCLEOTIDE SEQUENCE [LARGE SCALE GENOMIC DNA]</scope>
    <source>
        <strain evidence="10">f. Nagariensis / Eve</strain>
    </source>
</reference>
<keyword evidence="4" id="KW-0547">Nucleotide-binding</keyword>
<dbReference type="InParanoid" id="D8TSC1"/>
<evidence type="ECO:0000256" key="5">
    <source>
        <dbReference type="ARBA" id="ARBA00022840"/>
    </source>
</evidence>
<name>D8TSC1_VOLCA</name>
<dbReference type="eggNOG" id="ENOG502QQNE">
    <property type="taxonomic scope" value="Eukaryota"/>
</dbReference>
<gene>
    <name evidence="9" type="ORF">VOLCADRAFT_59111</name>
</gene>
<dbReference type="STRING" id="3068.D8TSC1"/>
<dbReference type="GO" id="GO:0005524">
    <property type="term" value="F:ATP binding"/>
    <property type="evidence" value="ECO:0007669"/>
    <property type="project" value="UniProtKB-KW"/>
</dbReference>
<dbReference type="InterPro" id="IPR012094">
    <property type="entry name" value="tRNA_Ile_lys_synt"/>
</dbReference>
<dbReference type="InterPro" id="IPR012795">
    <property type="entry name" value="tRNA_Ile_lys_synt_N"/>
</dbReference>
<feature type="non-terminal residue" evidence="9">
    <location>
        <position position="1"/>
    </location>
</feature>
<proteinExistence type="inferred from homology"/>
<evidence type="ECO:0000256" key="2">
    <source>
        <dbReference type="ARBA" id="ARBA00022598"/>
    </source>
</evidence>
<dbReference type="PANTHER" id="PTHR43033">
    <property type="entry name" value="TRNA(ILE)-LYSIDINE SYNTHASE-RELATED"/>
    <property type="match status" value="1"/>
</dbReference>
<dbReference type="AlphaFoldDB" id="D8TSC1"/>
<dbReference type="CDD" id="cd01992">
    <property type="entry name" value="TilS_N"/>
    <property type="match status" value="1"/>
</dbReference>
<evidence type="ECO:0000313" key="10">
    <source>
        <dbReference type="Proteomes" id="UP000001058"/>
    </source>
</evidence>
<dbReference type="GO" id="GO:0008033">
    <property type="term" value="P:tRNA processing"/>
    <property type="evidence" value="ECO:0007669"/>
    <property type="project" value="UniProtKB-KW"/>
</dbReference>
<keyword evidence="3" id="KW-0819">tRNA processing</keyword>
<evidence type="ECO:0000256" key="7">
    <source>
        <dbReference type="SAM" id="MobiDB-lite"/>
    </source>
</evidence>
<evidence type="ECO:0000256" key="1">
    <source>
        <dbReference type="ARBA" id="ARBA00013267"/>
    </source>
</evidence>
<dbReference type="InterPro" id="IPR014729">
    <property type="entry name" value="Rossmann-like_a/b/a_fold"/>
</dbReference>
<protein>
    <recommendedName>
        <fullName evidence="1">tRNA(Ile)-lysidine synthetase</fullName>
        <ecNumber evidence="1">6.3.4.19</ecNumber>
    </recommendedName>
</protein>
<dbReference type="SUPFAM" id="SSF52402">
    <property type="entry name" value="Adenine nucleotide alpha hydrolases-like"/>
    <property type="match status" value="1"/>
</dbReference>
<dbReference type="GO" id="GO:0032267">
    <property type="term" value="F:tRNA(Ile)-lysidine synthase activity"/>
    <property type="evidence" value="ECO:0007669"/>
    <property type="project" value="UniProtKB-EC"/>
</dbReference>
<dbReference type="NCBIfam" id="TIGR02432">
    <property type="entry name" value="lysidine_TilS_N"/>
    <property type="match status" value="1"/>
</dbReference>
<comment type="catalytic activity">
    <reaction evidence="6">
        <text>cytidine(34) in tRNA(Ile2) + L-lysine + ATP = lysidine(34) in tRNA(Ile2) + AMP + diphosphate + H(+)</text>
        <dbReference type="Rhea" id="RHEA:43744"/>
        <dbReference type="Rhea" id="RHEA-COMP:10625"/>
        <dbReference type="Rhea" id="RHEA-COMP:10670"/>
        <dbReference type="ChEBI" id="CHEBI:15378"/>
        <dbReference type="ChEBI" id="CHEBI:30616"/>
        <dbReference type="ChEBI" id="CHEBI:32551"/>
        <dbReference type="ChEBI" id="CHEBI:33019"/>
        <dbReference type="ChEBI" id="CHEBI:82748"/>
        <dbReference type="ChEBI" id="CHEBI:83665"/>
        <dbReference type="ChEBI" id="CHEBI:456215"/>
        <dbReference type="EC" id="6.3.4.19"/>
    </reaction>
</comment>
<evidence type="ECO:0000313" key="9">
    <source>
        <dbReference type="EMBL" id="EFJ49668.1"/>
    </source>
</evidence>